<keyword evidence="3" id="KW-1185">Reference proteome</keyword>
<evidence type="ECO:0000313" key="2">
    <source>
        <dbReference type="EMBL" id="CAE7542858.1"/>
    </source>
</evidence>
<dbReference type="SUPFAM" id="SSF50814">
    <property type="entry name" value="Lipocalins"/>
    <property type="match status" value="1"/>
</dbReference>
<dbReference type="PROSITE" id="PS50127">
    <property type="entry name" value="UBC_2"/>
    <property type="match status" value="1"/>
</dbReference>
<gene>
    <name evidence="2" type="primary">UBC6</name>
    <name evidence="2" type="ORF">SNEC2469_LOCUS15625</name>
</gene>
<dbReference type="Gene3D" id="3.10.110.10">
    <property type="entry name" value="Ubiquitin Conjugating Enzyme"/>
    <property type="match status" value="1"/>
</dbReference>
<dbReference type="GO" id="GO:0010028">
    <property type="term" value="P:xanthophyll cycle"/>
    <property type="evidence" value="ECO:0007669"/>
    <property type="project" value="InterPro"/>
</dbReference>
<dbReference type="InterPro" id="IPR010788">
    <property type="entry name" value="VDE_dom"/>
</dbReference>
<dbReference type="EMBL" id="CAJNJA010025420">
    <property type="protein sequence ID" value="CAE7542858.1"/>
    <property type="molecule type" value="Genomic_DNA"/>
</dbReference>
<accession>A0A812TMH5</accession>
<dbReference type="Pfam" id="PF07137">
    <property type="entry name" value="VDE"/>
    <property type="match status" value="1"/>
</dbReference>
<proteinExistence type="predicted"/>
<evidence type="ECO:0000259" key="1">
    <source>
        <dbReference type="PROSITE" id="PS50127"/>
    </source>
</evidence>
<name>A0A812TMH5_9DINO</name>
<evidence type="ECO:0000313" key="3">
    <source>
        <dbReference type="Proteomes" id="UP000601435"/>
    </source>
</evidence>
<comment type="caution">
    <text evidence="2">The sequence shown here is derived from an EMBL/GenBank/DDBJ whole genome shotgun (WGS) entry which is preliminary data.</text>
</comment>
<dbReference type="GO" id="GO:0046422">
    <property type="term" value="F:violaxanthin de-epoxidase activity"/>
    <property type="evidence" value="ECO:0007669"/>
    <property type="project" value="InterPro"/>
</dbReference>
<dbReference type="Proteomes" id="UP000601435">
    <property type="component" value="Unassembled WGS sequence"/>
</dbReference>
<reference evidence="2" key="1">
    <citation type="submission" date="2021-02" db="EMBL/GenBank/DDBJ databases">
        <authorList>
            <person name="Dougan E. K."/>
            <person name="Rhodes N."/>
            <person name="Thang M."/>
            <person name="Chan C."/>
        </authorList>
    </citation>
    <scope>NUCLEOTIDE SEQUENCE</scope>
</reference>
<sequence>LLFPNGYPHAPPTVVMVTPSGRLETGCRLCLSMTDFHPESWNPAWSVDTILTGLLSYFLSDAESGYGSIRASWETRRAFAEESWAHNLSDPDFTQLFPEFRSPQQRLGMCCFDPFKHWVWEQDPASLLQPDVCEKLEVNCESVVFLPVLALKADRVIQPARQNRRLESAGSVEIPVMRRRRLVALAVWPVLALLWPQKVFVVPRAEAPGASDATSSFHYAESKAPSLEEAPEMSYVSTVRSMAGVVLGLLLAVAAAASAMAEDGSPTGFAEFARKGGKMDADVGCFFNQCGKQTKACFVEDGRCLKGATCLARCRGDPDCATQCFAEFGCPRLDAWLNCTVEKEQCVSVPAGTYDVRKFYAEQVPTKLKDFDVRKLEGKWYKVRGYNKKYDCYPCQTNVFRYNAAENTMETEVSLRLARLKSGGYWENTLTEKMQIQAPSDRSTLFAKGEIFGLSFQEEWYVLAADEDFVLTAYVGNNLQDAYRGGFVYARTPVLSAAAEAKVRAAAEKNGFEWSKFCIIDNACPAQPPVDYTPMSMNMDDVQDLFEWFAPGSTRGGTVKDSNFNGEY</sequence>
<dbReference type="Gene3D" id="2.40.128.20">
    <property type="match status" value="1"/>
</dbReference>
<dbReference type="InterPro" id="IPR044682">
    <property type="entry name" value="VDE"/>
</dbReference>
<dbReference type="PANTHER" id="PTHR33970:SF1">
    <property type="entry name" value="VIOLAXANTHIN DE-EPOXIDASE, CHLOROPLASTIC"/>
    <property type="match status" value="1"/>
</dbReference>
<dbReference type="InterPro" id="IPR000608">
    <property type="entry name" value="UBC"/>
</dbReference>
<dbReference type="SUPFAM" id="SSF54495">
    <property type="entry name" value="UBC-like"/>
    <property type="match status" value="1"/>
</dbReference>
<dbReference type="InterPro" id="IPR012674">
    <property type="entry name" value="Calycin"/>
</dbReference>
<dbReference type="AlphaFoldDB" id="A0A812TMH5"/>
<protein>
    <submittedName>
        <fullName evidence="2">UBC6 protein</fullName>
    </submittedName>
</protein>
<feature type="domain" description="UBC core" evidence="1">
    <location>
        <begin position="1"/>
        <end position="106"/>
    </location>
</feature>
<feature type="non-terminal residue" evidence="2">
    <location>
        <position position="1"/>
    </location>
</feature>
<dbReference type="OrthoDB" id="10258187at2759"/>
<dbReference type="InterPro" id="IPR016135">
    <property type="entry name" value="UBQ-conjugating_enzyme/RWD"/>
</dbReference>
<dbReference type="PANTHER" id="PTHR33970">
    <property type="entry name" value="VIOLAXANTHIN DE-EPOXIDASE, CHLOROPLASTIC-RELATED"/>
    <property type="match status" value="1"/>
</dbReference>
<organism evidence="2 3">
    <name type="scientific">Symbiodinium necroappetens</name>
    <dbReference type="NCBI Taxonomy" id="1628268"/>
    <lineage>
        <taxon>Eukaryota</taxon>
        <taxon>Sar</taxon>
        <taxon>Alveolata</taxon>
        <taxon>Dinophyceae</taxon>
        <taxon>Suessiales</taxon>
        <taxon>Symbiodiniaceae</taxon>
        <taxon>Symbiodinium</taxon>
    </lineage>
</organism>